<evidence type="ECO:0000256" key="6">
    <source>
        <dbReference type="RuleBase" id="RU003930"/>
    </source>
</evidence>
<keyword evidence="5" id="KW-0699">rRNA-binding</keyword>
<dbReference type="InterPro" id="IPR031309">
    <property type="entry name" value="Ribosomal_uL5_C"/>
</dbReference>
<dbReference type="Pfam" id="PF00281">
    <property type="entry name" value="Ribosomal_L5"/>
    <property type="match status" value="1"/>
</dbReference>
<keyword evidence="5" id="KW-0694">RNA-binding</keyword>
<proteinExistence type="inferred from homology"/>
<evidence type="ECO:0000256" key="3">
    <source>
        <dbReference type="ARBA" id="ARBA00023274"/>
    </source>
</evidence>
<dbReference type="GO" id="GO:0000049">
    <property type="term" value="F:tRNA binding"/>
    <property type="evidence" value="ECO:0007669"/>
    <property type="project" value="UniProtKB-UniRule"/>
</dbReference>
<reference evidence="9" key="1">
    <citation type="submission" date="2017-02" db="EMBL/GenBank/DDBJ databases">
        <title>Delving into the versatile metabolic prowess of the omnipresent phylum Bacteroidetes.</title>
        <authorList>
            <person name="Nobu M.K."/>
            <person name="Mei R."/>
            <person name="Narihiro T."/>
            <person name="Kuroda K."/>
            <person name="Liu W.-T."/>
        </authorList>
    </citation>
    <scope>NUCLEOTIDE SEQUENCE</scope>
    <source>
        <strain evidence="9">ADurb.Bin417</strain>
    </source>
</reference>
<dbReference type="GO" id="GO:0005840">
    <property type="term" value="C:ribosome"/>
    <property type="evidence" value="ECO:0007669"/>
    <property type="project" value="UniProtKB-KW"/>
</dbReference>
<name>A0A1V5MHN9_UNCT6</name>
<evidence type="ECO:0000256" key="4">
    <source>
        <dbReference type="ARBA" id="ARBA00035245"/>
    </source>
</evidence>
<dbReference type="InterPro" id="IPR020930">
    <property type="entry name" value="Ribosomal_uL5_bac-type"/>
</dbReference>
<feature type="domain" description="Large ribosomal subunit protein uL5 C-terminal" evidence="8">
    <location>
        <begin position="85"/>
        <end position="176"/>
    </location>
</feature>
<dbReference type="HAMAP" id="MF_01333_B">
    <property type="entry name" value="Ribosomal_uL5_B"/>
    <property type="match status" value="1"/>
</dbReference>
<comment type="subunit">
    <text evidence="5">Part of the 50S ribosomal subunit; part of the 5S rRNA/L5/L18/L25 subcomplex. Contacts the 5S rRNA and the P site tRNA. Forms a bridge to the 30S subunit in the 70S ribosome.</text>
</comment>
<dbReference type="InterPro" id="IPR022803">
    <property type="entry name" value="Ribosomal_uL5_dom_sf"/>
</dbReference>
<dbReference type="GO" id="GO:0019843">
    <property type="term" value="F:rRNA binding"/>
    <property type="evidence" value="ECO:0007669"/>
    <property type="project" value="UniProtKB-UniRule"/>
</dbReference>
<comment type="similarity">
    <text evidence="1 5 6">Belongs to the universal ribosomal protein uL5 family.</text>
</comment>
<evidence type="ECO:0000256" key="5">
    <source>
        <dbReference type="HAMAP-Rule" id="MF_01333"/>
    </source>
</evidence>
<dbReference type="InterPro" id="IPR002132">
    <property type="entry name" value="Ribosomal_uL5"/>
</dbReference>
<dbReference type="SUPFAM" id="SSF55282">
    <property type="entry name" value="RL5-like"/>
    <property type="match status" value="1"/>
</dbReference>
<comment type="caution">
    <text evidence="9">The sequence shown here is derived from an EMBL/GenBank/DDBJ whole genome shotgun (WGS) entry which is preliminary data.</text>
</comment>
<dbReference type="PIRSF" id="PIRSF002161">
    <property type="entry name" value="Ribosomal_L5"/>
    <property type="match status" value="1"/>
</dbReference>
<dbReference type="FunFam" id="3.30.1440.10:FF:000001">
    <property type="entry name" value="50S ribosomal protein L5"/>
    <property type="match status" value="1"/>
</dbReference>
<dbReference type="GO" id="GO:0006412">
    <property type="term" value="P:translation"/>
    <property type="evidence" value="ECO:0007669"/>
    <property type="project" value="UniProtKB-UniRule"/>
</dbReference>
<keyword evidence="2 5" id="KW-0689">Ribosomal protein</keyword>
<dbReference type="Pfam" id="PF00673">
    <property type="entry name" value="Ribosomal_L5_C"/>
    <property type="match status" value="1"/>
</dbReference>
<dbReference type="Gene3D" id="3.30.1440.10">
    <property type="match status" value="1"/>
</dbReference>
<comment type="function">
    <text evidence="5">This is 1 of the proteins that bind and probably mediate the attachment of the 5S RNA into the large ribosomal subunit, where it forms part of the central protuberance. In the 70S ribosome it contacts protein S13 of the 30S subunit (bridge B1b), connecting the 2 subunits; this bridge is implicated in subunit movement. Contacts the P site tRNA; the 5S rRNA and some of its associated proteins might help stabilize positioning of ribosome-bound tRNAs.</text>
</comment>
<organism evidence="9">
    <name type="scientific">candidate division TA06 bacterium ADurb.Bin417</name>
    <dbReference type="NCBI Taxonomy" id="1852828"/>
    <lineage>
        <taxon>Bacteria</taxon>
        <taxon>Bacteria division TA06</taxon>
    </lineage>
</organism>
<dbReference type="PANTHER" id="PTHR11994">
    <property type="entry name" value="60S RIBOSOMAL PROTEIN L11-RELATED"/>
    <property type="match status" value="1"/>
</dbReference>
<dbReference type="NCBIfam" id="NF000585">
    <property type="entry name" value="PRK00010.1"/>
    <property type="match status" value="1"/>
</dbReference>
<dbReference type="InterPro" id="IPR031310">
    <property type="entry name" value="Ribosomal_uL5_N"/>
</dbReference>
<sequence length="181" mass="20484">MARLLDKYKKEIIARLTEQFKYSNQMAVPKLTKIVVSVGLGKIGKEEKVVEEILGGLTAITGQKPVMRRARKSIAGFNLRTNDLVGAFVTLRGQRMYEFLDRLVSFALPRVRDFRGLPKTGFDRAGNYSFGLNEQTIFPEIDFNKVTKVFGMNINLVTSARNRQEAEPLLTMLGLPLEKEE</sequence>
<evidence type="ECO:0000259" key="8">
    <source>
        <dbReference type="Pfam" id="PF00673"/>
    </source>
</evidence>
<feature type="domain" description="Large ribosomal subunit protein uL5 N-terminal" evidence="7">
    <location>
        <begin position="24"/>
        <end position="80"/>
    </location>
</feature>
<evidence type="ECO:0000256" key="1">
    <source>
        <dbReference type="ARBA" id="ARBA00008553"/>
    </source>
</evidence>
<dbReference type="GO" id="GO:1990904">
    <property type="term" value="C:ribonucleoprotein complex"/>
    <property type="evidence" value="ECO:0007669"/>
    <property type="project" value="UniProtKB-KW"/>
</dbReference>
<dbReference type="Proteomes" id="UP000485484">
    <property type="component" value="Unassembled WGS sequence"/>
</dbReference>
<gene>
    <name evidence="5 9" type="primary">rplE</name>
    <name evidence="9" type="ORF">BWY73_00654</name>
</gene>
<dbReference type="AlphaFoldDB" id="A0A1V5MHN9"/>
<evidence type="ECO:0000259" key="7">
    <source>
        <dbReference type="Pfam" id="PF00281"/>
    </source>
</evidence>
<keyword evidence="5" id="KW-0820">tRNA-binding</keyword>
<evidence type="ECO:0000313" key="9">
    <source>
        <dbReference type="EMBL" id="OPZ92758.1"/>
    </source>
</evidence>
<keyword evidence="3 5" id="KW-0687">Ribonucleoprotein</keyword>
<protein>
    <recommendedName>
        <fullName evidence="4 5">Large ribosomal subunit protein uL5</fullName>
    </recommendedName>
</protein>
<evidence type="ECO:0000256" key="2">
    <source>
        <dbReference type="ARBA" id="ARBA00022980"/>
    </source>
</evidence>
<dbReference type="GO" id="GO:0003735">
    <property type="term" value="F:structural constituent of ribosome"/>
    <property type="evidence" value="ECO:0007669"/>
    <property type="project" value="InterPro"/>
</dbReference>
<dbReference type="EMBL" id="MWAK01000071">
    <property type="protein sequence ID" value="OPZ92758.1"/>
    <property type="molecule type" value="Genomic_DNA"/>
</dbReference>
<accession>A0A1V5MHN9</accession>